<reference evidence="2 3" key="1">
    <citation type="submission" date="2024-02" db="EMBL/GenBank/DDBJ databases">
        <title>Comparative Genomic Analysis of Flavobacterium Species Causing Columnaris Disease of Freshwater Fish in Thailand: Insights into Virulence and Resistance Mechanisms.</title>
        <authorList>
            <person name="Nguyen D."/>
            <person name="Chokmangmeepisarn P."/>
            <person name="Khianchaikhan K."/>
            <person name="Morishita M."/>
            <person name="Bunnoy A."/>
            <person name="Rodkhum C."/>
        </authorList>
    </citation>
    <scope>NUCLEOTIDE SEQUENCE [LARGE SCALE GENOMIC DNA]</scope>
    <source>
        <strain evidence="2 3">PCBSB2203</strain>
    </source>
</reference>
<keyword evidence="3" id="KW-1185">Reference proteome</keyword>
<keyword evidence="1" id="KW-0812">Transmembrane</keyword>
<dbReference type="RefSeq" id="WP_088467052.1">
    <property type="nucleotide sequence ID" value="NZ_JAZHOJ010000011.1"/>
</dbReference>
<feature type="transmembrane region" description="Helical" evidence="1">
    <location>
        <begin position="84"/>
        <end position="103"/>
    </location>
</feature>
<evidence type="ECO:0000256" key="1">
    <source>
        <dbReference type="SAM" id="Phobius"/>
    </source>
</evidence>
<keyword evidence="1" id="KW-0472">Membrane</keyword>
<keyword evidence="1" id="KW-1133">Transmembrane helix</keyword>
<evidence type="ECO:0000313" key="3">
    <source>
        <dbReference type="Proteomes" id="UP001621713"/>
    </source>
</evidence>
<accession>A0ABW8PGA0</accession>
<proteinExistence type="predicted"/>
<sequence>MSEIYFKRTICFCNKRITKTFSCDWFQIIPLETYINSEIKTNHFPFILEYKVNKENINYYSYEDILDNSEDSTKKMLSEMNSEYFIMIYILKLLSTITNFYFFSYNSNDQGWFVNLDGKTEDDLFCKYGVKIYFDKKLKDKMFISEFSKVDIEEMELQNHSNYFTAPDIDNENNGEVTLGHHTALFFDLLNELDDLQKQYFDSAITLIYNGQDIREKMKSLAFLAFISSIETMTTLEGKLNGEKIIFECNSCQYYIKESNYNCKKCGKPIWGISQKIKLYLEKYLSKDERFKTVINKLYGRRSKIAHTGNLLSGDLFFDWDNPKERENQNNELIAAMQYSKMSIINYVLINGTEKREKVKNTLISV</sequence>
<evidence type="ECO:0000313" key="2">
    <source>
        <dbReference type="EMBL" id="MFK7003607.1"/>
    </source>
</evidence>
<dbReference type="EMBL" id="JAZHOJ010000011">
    <property type="protein sequence ID" value="MFK7003607.1"/>
    <property type="molecule type" value="Genomic_DNA"/>
</dbReference>
<organism evidence="2 3">
    <name type="scientific">Flavobacterium covae</name>
    <dbReference type="NCBI Taxonomy" id="2906076"/>
    <lineage>
        <taxon>Bacteria</taxon>
        <taxon>Pseudomonadati</taxon>
        <taxon>Bacteroidota</taxon>
        <taxon>Flavobacteriia</taxon>
        <taxon>Flavobacteriales</taxon>
        <taxon>Flavobacteriaceae</taxon>
        <taxon>Flavobacterium</taxon>
    </lineage>
</organism>
<dbReference type="Proteomes" id="UP001621713">
    <property type="component" value="Unassembled WGS sequence"/>
</dbReference>
<protein>
    <submittedName>
        <fullName evidence="2">HEPN domain-containing protein</fullName>
    </submittedName>
</protein>
<name>A0ABW8PGA0_9FLAO</name>
<gene>
    <name evidence="2" type="ORF">V3467_07045</name>
</gene>
<comment type="caution">
    <text evidence="2">The sequence shown here is derived from an EMBL/GenBank/DDBJ whole genome shotgun (WGS) entry which is preliminary data.</text>
</comment>